<dbReference type="InterPro" id="IPR012899">
    <property type="entry name" value="LTXXQ"/>
</dbReference>
<keyword evidence="4" id="KW-1185">Reference proteome</keyword>
<organism evidence="3 4">
    <name type="scientific">Sulfurimicrobium lacus</name>
    <dbReference type="NCBI Taxonomy" id="2715678"/>
    <lineage>
        <taxon>Bacteria</taxon>
        <taxon>Pseudomonadati</taxon>
        <taxon>Pseudomonadota</taxon>
        <taxon>Betaproteobacteria</taxon>
        <taxon>Nitrosomonadales</taxon>
        <taxon>Sulfuricellaceae</taxon>
        <taxon>Sulfurimicrobium</taxon>
    </lineage>
</organism>
<evidence type="ECO:0000256" key="2">
    <source>
        <dbReference type="SAM" id="SignalP"/>
    </source>
</evidence>
<keyword evidence="2" id="KW-0732">Signal</keyword>
<gene>
    <name evidence="3" type="ORF">SKTS_14050</name>
</gene>
<feature type="chain" id="PRO_5026219859" description="Periplasmic heavy metal sensor" evidence="2">
    <location>
        <begin position="29"/>
        <end position="163"/>
    </location>
</feature>
<name>A0A6F8VCQ3_9PROT</name>
<reference evidence="4" key="1">
    <citation type="submission" date="2020-03" db="EMBL/GenBank/DDBJ databases">
        <title>Complete genome sequence of sulfur-oxidizing bacterium skT11.</title>
        <authorList>
            <person name="Kanda M."/>
            <person name="Kojima H."/>
            <person name="Fukui M."/>
        </authorList>
    </citation>
    <scope>NUCLEOTIDE SEQUENCE [LARGE SCALE GENOMIC DNA]</scope>
    <source>
        <strain evidence="4">skT11</strain>
    </source>
</reference>
<feature type="region of interest" description="Disordered" evidence="1">
    <location>
        <begin position="144"/>
        <end position="163"/>
    </location>
</feature>
<dbReference type="AlphaFoldDB" id="A0A6F8VCQ3"/>
<accession>A0A6F8VCQ3</accession>
<protein>
    <recommendedName>
        <fullName evidence="5">Periplasmic heavy metal sensor</fullName>
    </recommendedName>
</protein>
<dbReference type="Pfam" id="PF07813">
    <property type="entry name" value="LTXXQ"/>
    <property type="match status" value="1"/>
</dbReference>
<evidence type="ECO:0000313" key="4">
    <source>
        <dbReference type="Proteomes" id="UP000502260"/>
    </source>
</evidence>
<sequence length="163" mass="18865">MTKKWKLSLASVAAVFGLGIMFSSSVMANMPRHPDGTDFMPMRAIHDKLNLSEAQEKTWQALSQEGRTLRDGMRKEHEEMKAQLKQELDKSEPNFAAVAAKSDKLADERTGKMRHMRDEWIKFYDALTPAQKIIVRDEMKARLSKADKRWDRMKQRREKSGPN</sequence>
<evidence type="ECO:0008006" key="5">
    <source>
        <dbReference type="Google" id="ProtNLM"/>
    </source>
</evidence>
<dbReference type="KEGG" id="slac:SKTS_14050"/>
<proteinExistence type="predicted"/>
<evidence type="ECO:0000313" key="3">
    <source>
        <dbReference type="EMBL" id="BCB26519.1"/>
    </source>
</evidence>
<feature type="signal peptide" evidence="2">
    <location>
        <begin position="1"/>
        <end position="28"/>
    </location>
</feature>
<dbReference type="RefSeq" id="WP_173062378.1">
    <property type="nucleotide sequence ID" value="NZ_AP022853.1"/>
</dbReference>
<evidence type="ECO:0000256" key="1">
    <source>
        <dbReference type="SAM" id="MobiDB-lite"/>
    </source>
</evidence>
<dbReference type="Gene3D" id="1.20.120.1490">
    <property type="match status" value="1"/>
</dbReference>
<dbReference type="EMBL" id="AP022853">
    <property type="protein sequence ID" value="BCB26519.1"/>
    <property type="molecule type" value="Genomic_DNA"/>
</dbReference>
<dbReference type="Proteomes" id="UP000502260">
    <property type="component" value="Chromosome"/>
</dbReference>